<sequence length="297" mass="33654">MEKTGFGPFKNEFKYEDPEFRVTDEVRKAFDECGFIIVRGLMDDVETGKIKKSLEEYGLVEKYAYGVPDAVGREPKVLLWCYTGNDVLGLVPRLEKVASTAEQLLGGDELYHYHTKVMMKDAQKGGSFEWHQDYGYWYKNGNLRPDMISLFLAVDPCIQENGGLQVLVGSHSGGRVDHNFDGGQQGADKERVEHLKKIYPHCFVNLQPGDGIIFHCLLLHSSGPNDSAMRRWAFNCSYNKRSNNPVKKHHHPFYHKLDKVGNNVLRECDNYCEPEGKEFVDPSTDATVKAGSKPAEQ</sequence>
<gene>
    <name evidence="3" type="ORF">DPMN_145385</name>
</gene>
<comment type="cofactor">
    <cofactor evidence="1">
        <name>Fe cation</name>
        <dbReference type="ChEBI" id="CHEBI:24875"/>
    </cofactor>
</comment>
<evidence type="ECO:0000313" key="3">
    <source>
        <dbReference type="EMBL" id="KAH3791894.1"/>
    </source>
</evidence>
<evidence type="ECO:0000256" key="1">
    <source>
        <dbReference type="ARBA" id="ARBA00001962"/>
    </source>
</evidence>
<reference evidence="3" key="1">
    <citation type="journal article" date="2019" name="bioRxiv">
        <title>The Genome of the Zebra Mussel, Dreissena polymorpha: A Resource for Invasive Species Research.</title>
        <authorList>
            <person name="McCartney M.A."/>
            <person name="Auch B."/>
            <person name="Kono T."/>
            <person name="Mallez S."/>
            <person name="Zhang Y."/>
            <person name="Obille A."/>
            <person name="Becker A."/>
            <person name="Abrahante J.E."/>
            <person name="Garbe J."/>
            <person name="Badalamenti J.P."/>
            <person name="Herman A."/>
            <person name="Mangelson H."/>
            <person name="Liachko I."/>
            <person name="Sullivan S."/>
            <person name="Sone E.D."/>
            <person name="Koren S."/>
            <person name="Silverstein K.A.T."/>
            <person name="Beckman K.B."/>
            <person name="Gohl D.M."/>
        </authorList>
    </citation>
    <scope>NUCLEOTIDE SEQUENCE</scope>
    <source>
        <strain evidence="3">Duluth1</strain>
        <tissue evidence="3">Whole animal</tissue>
    </source>
</reference>
<dbReference type="AlphaFoldDB" id="A0A9D4F5X2"/>
<dbReference type="OrthoDB" id="445007at2759"/>
<dbReference type="Gene3D" id="2.60.120.620">
    <property type="entry name" value="q2cbj1_9rhob like domain"/>
    <property type="match status" value="1"/>
</dbReference>
<dbReference type="EMBL" id="JAIWYP010000007">
    <property type="protein sequence ID" value="KAH3791894.1"/>
    <property type="molecule type" value="Genomic_DNA"/>
</dbReference>
<organism evidence="3 4">
    <name type="scientific">Dreissena polymorpha</name>
    <name type="common">Zebra mussel</name>
    <name type="synonym">Mytilus polymorpha</name>
    <dbReference type="NCBI Taxonomy" id="45954"/>
    <lineage>
        <taxon>Eukaryota</taxon>
        <taxon>Metazoa</taxon>
        <taxon>Spiralia</taxon>
        <taxon>Lophotrochozoa</taxon>
        <taxon>Mollusca</taxon>
        <taxon>Bivalvia</taxon>
        <taxon>Autobranchia</taxon>
        <taxon>Heteroconchia</taxon>
        <taxon>Euheterodonta</taxon>
        <taxon>Imparidentia</taxon>
        <taxon>Neoheterodontei</taxon>
        <taxon>Myida</taxon>
        <taxon>Dreissenoidea</taxon>
        <taxon>Dreissenidae</taxon>
        <taxon>Dreissena</taxon>
    </lineage>
</organism>
<evidence type="ECO:0000313" key="4">
    <source>
        <dbReference type="Proteomes" id="UP000828390"/>
    </source>
</evidence>
<accession>A0A9D4F5X2</accession>
<comment type="caution">
    <text evidence="3">The sequence shown here is derived from an EMBL/GenBank/DDBJ whole genome shotgun (WGS) entry which is preliminary data.</text>
</comment>
<name>A0A9D4F5X2_DREPO</name>
<proteinExistence type="predicted"/>
<dbReference type="Pfam" id="PF05721">
    <property type="entry name" value="PhyH"/>
    <property type="match status" value="1"/>
</dbReference>
<dbReference type="InterPro" id="IPR008775">
    <property type="entry name" value="Phytyl_CoA_dOase-like"/>
</dbReference>
<protein>
    <recommendedName>
        <fullName evidence="5">Phytanoyl-CoA dioxygenase</fullName>
    </recommendedName>
</protein>
<keyword evidence="4" id="KW-1185">Reference proteome</keyword>
<evidence type="ECO:0008006" key="5">
    <source>
        <dbReference type="Google" id="ProtNLM"/>
    </source>
</evidence>
<dbReference type="PANTHER" id="PTHR20883:SF51">
    <property type="entry name" value="PHYTANOYL-COA HYDROXYLASE"/>
    <property type="match status" value="1"/>
</dbReference>
<dbReference type="PANTHER" id="PTHR20883">
    <property type="entry name" value="PHYTANOYL-COA DIOXYGENASE DOMAIN CONTAINING 1"/>
    <property type="match status" value="1"/>
</dbReference>
<evidence type="ECO:0000256" key="2">
    <source>
        <dbReference type="SAM" id="MobiDB-lite"/>
    </source>
</evidence>
<dbReference type="SUPFAM" id="SSF51197">
    <property type="entry name" value="Clavaminate synthase-like"/>
    <property type="match status" value="1"/>
</dbReference>
<reference evidence="3" key="2">
    <citation type="submission" date="2020-11" db="EMBL/GenBank/DDBJ databases">
        <authorList>
            <person name="McCartney M.A."/>
            <person name="Auch B."/>
            <person name="Kono T."/>
            <person name="Mallez S."/>
            <person name="Becker A."/>
            <person name="Gohl D.M."/>
            <person name="Silverstein K.A.T."/>
            <person name="Koren S."/>
            <person name="Bechman K.B."/>
            <person name="Herman A."/>
            <person name="Abrahante J.E."/>
            <person name="Garbe J."/>
        </authorList>
    </citation>
    <scope>NUCLEOTIDE SEQUENCE</scope>
    <source>
        <strain evidence="3">Duluth1</strain>
        <tissue evidence="3">Whole animal</tissue>
    </source>
</reference>
<feature type="region of interest" description="Disordered" evidence="2">
    <location>
        <begin position="277"/>
        <end position="297"/>
    </location>
</feature>
<dbReference type="Proteomes" id="UP000828390">
    <property type="component" value="Unassembled WGS sequence"/>
</dbReference>